<keyword evidence="5" id="KW-0449">Lipoprotein</keyword>
<dbReference type="KEGG" id="ege:EM595_1929"/>
<dbReference type="EMBL" id="LN907827">
    <property type="protein sequence ID" value="CUU24163.1"/>
    <property type="molecule type" value="Genomic_DNA"/>
</dbReference>
<dbReference type="Proteomes" id="UP000059419">
    <property type="component" value="Chromosome 1"/>
</dbReference>
<proteinExistence type="predicted"/>
<name>A0A0U5L664_9GAMM</name>
<organism evidence="6 7">
    <name type="scientific">Duffyella gerundensis</name>
    <dbReference type="NCBI Taxonomy" id="1619313"/>
    <lineage>
        <taxon>Bacteria</taxon>
        <taxon>Pseudomonadati</taxon>
        <taxon>Pseudomonadota</taxon>
        <taxon>Gammaproteobacteria</taxon>
        <taxon>Enterobacterales</taxon>
        <taxon>Erwiniaceae</taxon>
        <taxon>Duffyella</taxon>
    </lineage>
</organism>
<reference evidence="7" key="1">
    <citation type="submission" date="2015-11" db="EMBL/GenBank/DDBJ databases">
        <authorList>
            <person name="Blom J."/>
        </authorList>
    </citation>
    <scope>NUCLEOTIDE SEQUENCE [LARGE SCALE GENOMIC DNA]</scope>
</reference>
<evidence type="ECO:0000313" key="6">
    <source>
        <dbReference type="EMBL" id="CUU24163.1"/>
    </source>
</evidence>
<evidence type="ECO:0000256" key="5">
    <source>
        <dbReference type="ARBA" id="ARBA00023288"/>
    </source>
</evidence>
<gene>
    <name evidence="6" type="ORF">EM595_1929</name>
</gene>
<evidence type="ECO:0000313" key="7">
    <source>
        <dbReference type="Proteomes" id="UP000059419"/>
    </source>
</evidence>
<dbReference type="InterPro" id="IPR010646">
    <property type="entry name" value="UPF0257"/>
</dbReference>
<dbReference type="STRING" id="1619313.EM595_1929"/>
<evidence type="ECO:0000256" key="4">
    <source>
        <dbReference type="ARBA" id="ARBA00023139"/>
    </source>
</evidence>
<keyword evidence="7" id="KW-1185">Reference proteome</keyword>
<evidence type="ECO:0000256" key="3">
    <source>
        <dbReference type="ARBA" id="ARBA00023136"/>
    </source>
</evidence>
<keyword evidence="3" id="KW-0472">Membrane</keyword>
<evidence type="ECO:0000256" key="2">
    <source>
        <dbReference type="ARBA" id="ARBA00022729"/>
    </source>
</evidence>
<sequence>MKTHRLVLLPLCMLMGCDREAPVTKGNMMTLSSLYDFETLPGRVHKLHQRATDSSGSVVHEVNAEFDRQGCIIAFAMDSDLSGRVHLKRQAAQLTGDENGEAVVYELNQQCEIESKFNLAKKQRTRFRYNEQGWLVESIPEYAGVRYRYAYDDTGLQLSVIGSAENRTIEEIHYTWPQKAARPADYTMNIKTPEGESTISMRCEYQKKIPVACDIVRQPGANSAGVTLKATLETTFY</sequence>
<dbReference type="PATRIC" id="fig|1619313.3.peg.2002"/>
<dbReference type="Pfam" id="PF06788">
    <property type="entry name" value="UPF0257"/>
    <property type="match status" value="1"/>
</dbReference>
<dbReference type="PROSITE" id="PS51257">
    <property type="entry name" value="PROKAR_LIPOPROTEIN"/>
    <property type="match status" value="1"/>
</dbReference>
<keyword evidence="1" id="KW-1003">Cell membrane</keyword>
<dbReference type="AlphaFoldDB" id="A0A0U5L664"/>
<protein>
    <recommendedName>
        <fullName evidence="8">YD repeat-containing protein</fullName>
    </recommendedName>
</protein>
<dbReference type="GeneID" id="84613051"/>
<evidence type="ECO:0000256" key="1">
    <source>
        <dbReference type="ARBA" id="ARBA00022475"/>
    </source>
</evidence>
<dbReference type="OrthoDB" id="6546053at2"/>
<dbReference type="RefSeq" id="WP_067430923.1">
    <property type="nucleotide sequence ID" value="NZ_CP073262.1"/>
</dbReference>
<keyword evidence="4" id="KW-0564">Palmitate</keyword>
<evidence type="ECO:0008006" key="8">
    <source>
        <dbReference type="Google" id="ProtNLM"/>
    </source>
</evidence>
<keyword evidence="2" id="KW-0732">Signal</keyword>
<accession>A0A0U5L664</accession>
<dbReference type="GO" id="GO:0005886">
    <property type="term" value="C:plasma membrane"/>
    <property type="evidence" value="ECO:0007669"/>
    <property type="project" value="InterPro"/>
</dbReference>